<keyword evidence="8" id="KW-0997">Cell inner membrane</keyword>
<evidence type="ECO:0000256" key="8">
    <source>
        <dbReference type="RuleBase" id="RU363064"/>
    </source>
</evidence>
<evidence type="ECO:0000256" key="3">
    <source>
        <dbReference type="ARBA" id="ARBA00022448"/>
    </source>
</evidence>
<feature type="transmembrane region" description="Helical" evidence="8">
    <location>
        <begin position="291"/>
        <end position="313"/>
    </location>
</feature>
<evidence type="ECO:0000256" key="4">
    <source>
        <dbReference type="ARBA" id="ARBA00022475"/>
    </source>
</evidence>
<dbReference type="AlphaFoldDB" id="A9IDQ9"/>
<dbReference type="Pfam" id="PF01235">
    <property type="entry name" value="Na_Ala_symp"/>
    <property type="match status" value="1"/>
</dbReference>
<keyword evidence="6 8" id="KW-1133">Transmembrane helix</keyword>
<feature type="transmembrane region" description="Helical" evidence="8">
    <location>
        <begin position="89"/>
        <end position="113"/>
    </location>
</feature>
<dbReference type="InterPro" id="IPR001463">
    <property type="entry name" value="Na/Ala_symport"/>
</dbReference>
<dbReference type="eggNOG" id="COG1115">
    <property type="taxonomic scope" value="Bacteria"/>
</dbReference>
<feature type="transmembrane region" description="Helical" evidence="8">
    <location>
        <begin position="172"/>
        <end position="190"/>
    </location>
</feature>
<dbReference type="Proteomes" id="UP000001225">
    <property type="component" value="Chromosome"/>
</dbReference>
<protein>
    <submittedName>
        <fullName evidence="9">Sodium/alanine symporter family protein</fullName>
    </submittedName>
</protein>
<keyword evidence="5 8" id="KW-0812">Transmembrane</keyword>
<feature type="transmembrane region" description="Helical" evidence="8">
    <location>
        <begin position="229"/>
        <end position="252"/>
    </location>
</feature>
<gene>
    <name evidence="9" type="ordered locus">Bpet1259</name>
</gene>
<keyword evidence="7 8" id="KW-0472">Membrane</keyword>
<dbReference type="NCBIfam" id="TIGR00835">
    <property type="entry name" value="agcS"/>
    <property type="match status" value="1"/>
</dbReference>
<dbReference type="KEGG" id="bpt:Bpet1259"/>
<keyword evidence="8" id="KW-0769">Symport</keyword>
<feature type="transmembrane region" description="Helical" evidence="8">
    <location>
        <begin position="410"/>
        <end position="432"/>
    </location>
</feature>
<evidence type="ECO:0000256" key="6">
    <source>
        <dbReference type="ARBA" id="ARBA00022989"/>
    </source>
</evidence>
<organism evidence="9 10">
    <name type="scientific">Bordetella petrii (strain ATCC BAA-461 / DSM 12804 / CCUG 43448 / CIP 107267 / Se-1111R)</name>
    <dbReference type="NCBI Taxonomy" id="340100"/>
    <lineage>
        <taxon>Bacteria</taxon>
        <taxon>Pseudomonadati</taxon>
        <taxon>Pseudomonadota</taxon>
        <taxon>Betaproteobacteria</taxon>
        <taxon>Burkholderiales</taxon>
        <taxon>Alcaligenaceae</taxon>
        <taxon>Bordetella</taxon>
    </lineage>
</organism>
<name>A9IDQ9_BORPD</name>
<evidence type="ECO:0000256" key="2">
    <source>
        <dbReference type="ARBA" id="ARBA00009261"/>
    </source>
</evidence>
<accession>A9IDQ9</accession>
<feature type="transmembrane region" description="Helical" evidence="8">
    <location>
        <begin position="12"/>
        <end position="28"/>
    </location>
</feature>
<dbReference type="EMBL" id="AM902716">
    <property type="protein sequence ID" value="CAP41593.1"/>
    <property type="molecule type" value="Genomic_DNA"/>
</dbReference>
<dbReference type="PRINTS" id="PR00175">
    <property type="entry name" value="NAALASMPORT"/>
</dbReference>
<evidence type="ECO:0000256" key="1">
    <source>
        <dbReference type="ARBA" id="ARBA00004651"/>
    </source>
</evidence>
<evidence type="ECO:0000313" key="10">
    <source>
        <dbReference type="Proteomes" id="UP000001225"/>
    </source>
</evidence>
<dbReference type="GO" id="GO:0005886">
    <property type="term" value="C:plasma membrane"/>
    <property type="evidence" value="ECO:0007669"/>
    <property type="project" value="UniProtKB-SubCell"/>
</dbReference>
<feature type="transmembrane region" description="Helical" evidence="8">
    <location>
        <begin position="352"/>
        <end position="372"/>
    </location>
</feature>
<comment type="similarity">
    <text evidence="2 8">Belongs to the alanine or glycine:cation symporter (AGCS) (TC 2.A.25) family.</text>
</comment>
<evidence type="ECO:0000313" key="9">
    <source>
        <dbReference type="EMBL" id="CAP41593.1"/>
    </source>
</evidence>
<sequence>MEILTRINDYLWTPLVAFVLGFGLYLSIKTRFVQLRLLGDMLRLTLHRKSGDDGLSSFQALALTLSSRVGVGSIAGVATAISAGGPGSLFWMAVMALLGAAAAFLESTLAQIYKSRVDGVYAGGIPYYIERGLGLRWLACLAAFVAIAMYAVFAPGVQSNNITLSLQASFGLSPWTTGLAAVALLAFIIFGRRAKLIRFVEYVVPFMAIGYLLAMLAVVFFHFDQIVPAAKLVFASAFGTHAIYGAIVGSAVSWGVRRALFATVAGVGEGTYGAAAADVTHPVKQGLVQCFSIYLTILVCLATGIMVVITGSYNVAAPDGGFLAENLVGVTAGPAYAQAAVDSVFAGMGAPFVAVSIGLFAFTTLVSFYYIAETNLAYLLGGHRRSAAFVLKVLLCGTTLFGAIEHTDLIWAFGDIGYASLAWVNMISLVLLTRPALAALRDYEAQRRTGQDPSFDPSPLGIGNTLCWPKAGLAGAQTTPSSSLNIRSTALHGTRSTAPHPVAQRKSL</sequence>
<dbReference type="GO" id="GO:0005283">
    <property type="term" value="F:amino acid:sodium symporter activity"/>
    <property type="evidence" value="ECO:0007669"/>
    <property type="project" value="InterPro"/>
</dbReference>
<feature type="transmembrane region" description="Helical" evidence="8">
    <location>
        <begin position="202"/>
        <end position="223"/>
    </location>
</feature>
<dbReference type="PANTHER" id="PTHR30330">
    <property type="entry name" value="AGSS FAMILY TRANSPORTER, SODIUM-ALANINE"/>
    <property type="match status" value="1"/>
</dbReference>
<keyword evidence="4" id="KW-1003">Cell membrane</keyword>
<dbReference type="PANTHER" id="PTHR30330:SF7">
    <property type="entry name" value="SODIUM_PROTON-DEPENDENT ALANINE CARRIER PROTEIN YRBD-RELATED"/>
    <property type="match status" value="1"/>
</dbReference>
<evidence type="ECO:0000256" key="7">
    <source>
        <dbReference type="ARBA" id="ARBA00023136"/>
    </source>
</evidence>
<feature type="transmembrane region" description="Helical" evidence="8">
    <location>
        <begin position="133"/>
        <end position="152"/>
    </location>
</feature>
<proteinExistence type="inferred from homology"/>
<dbReference type="STRING" id="94624.Bpet1259"/>
<keyword evidence="3 8" id="KW-0813">Transport</keyword>
<dbReference type="Gene3D" id="1.20.1740.10">
    <property type="entry name" value="Amino acid/polyamine transporter I"/>
    <property type="match status" value="1"/>
</dbReference>
<reference evidence="9 10" key="1">
    <citation type="journal article" date="2008" name="BMC Genomics">
        <title>The missing link: Bordetella petrii is endowed with both the metabolic versatility of environmental bacteria and virulence traits of pathogenic Bordetellae.</title>
        <authorList>
            <person name="Gross R."/>
            <person name="Guzman C.A."/>
            <person name="Sebaihia M."/>
            <person name="Martins Dos Santos V.A."/>
            <person name="Pieper D.H."/>
            <person name="Koebnik R."/>
            <person name="Lechner M."/>
            <person name="Bartels D."/>
            <person name="Buhrmester J."/>
            <person name="Choudhuri J.V."/>
            <person name="Ebensen T."/>
            <person name="Gaigalat L."/>
            <person name="Herrmann S."/>
            <person name="Khachane A.N."/>
            <person name="Larisch C."/>
            <person name="Link S."/>
            <person name="Linke B."/>
            <person name="Meyer F."/>
            <person name="Mormann S."/>
            <person name="Nakunst D."/>
            <person name="Rueckert C."/>
            <person name="Schneiker-Bekel S."/>
            <person name="Schulze K."/>
            <person name="Vorhoelter F.J."/>
            <person name="Yevsa T."/>
            <person name="Engle J.T."/>
            <person name="Goldman W.E."/>
            <person name="Puehler A."/>
            <person name="Goebel U.B."/>
            <person name="Goesmann A."/>
            <person name="Bloecker H."/>
            <person name="Kaiser O."/>
            <person name="Martinez-Arias R."/>
        </authorList>
    </citation>
    <scope>NUCLEOTIDE SEQUENCE [LARGE SCALE GENOMIC DNA]</scope>
    <source>
        <strain evidence="10">ATCC BAA-461 / DSM 12804 / CCUG 43448 / CIP 107267 / Se-1111R</strain>
    </source>
</reference>
<keyword evidence="10" id="KW-1185">Reference proteome</keyword>
<feature type="transmembrane region" description="Helical" evidence="8">
    <location>
        <begin position="384"/>
        <end position="404"/>
    </location>
</feature>
<evidence type="ECO:0000256" key="5">
    <source>
        <dbReference type="ARBA" id="ARBA00022692"/>
    </source>
</evidence>
<feature type="transmembrane region" description="Helical" evidence="8">
    <location>
        <begin position="58"/>
        <end position="83"/>
    </location>
</feature>
<comment type="subcellular location">
    <subcellularLocation>
        <location evidence="8">Cell inner membrane</location>
        <topology evidence="8">Multi-pass membrane protein</topology>
    </subcellularLocation>
    <subcellularLocation>
        <location evidence="1">Cell membrane</location>
        <topology evidence="1">Multi-pass membrane protein</topology>
    </subcellularLocation>
</comment>